<keyword evidence="2" id="KW-0328">Glycosyltransferase</keyword>
<keyword evidence="7" id="KW-1185">Reference proteome</keyword>
<gene>
    <name evidence="5" type="ORF">QVN81_03430</name>
    <name evidence="6" type="ORF">QVN84_03170</name>
</gene>
<dbReference type="Pfam" id="PF00535">
    <property type="entry name" value="Glycos_transf_2"/>
    <property type="match status" value="1"/>
</dbReference>
<dbReference type="CDD" id="cd02526">
    <property type="entry name" value="GT2_RfbF_like"/>
    <property type="match status" value="1"/>
</dbReference>
<evidence type="ECO:0000256" key="1">
    <source>
        <dbReference type="ARBA" id="ARBA00006739"/>
    </source>
</evidence>
<evidence type="ECO:0000313" key="6">
    <source>
        <dbReference type="EMBL" id="MDN0024531.1"/>
    </source>
</evidence>
<reference evidence="6" key="1">
    <citation type="submission" date="2023-06" db="EMBL/GenBank/DDBJ databases">
        <authorList>
            <person name="Zeman M."/>
            <person name="Kubasova T."/>
            <person name="Jahodarova E."/>
            <person name="Nykrynova M."/>
            <person name="Rychlik I."/>
        </authorList>
    </citation>
    <scope>NUCLEOTIDE SEQUENCE</scope>
    <source>
        <strain evidence="6">ET15</strain>
        <strain evidence="5">ET37</strain>
    </source>
</reference>
<dbReference type="RefSeq" id="WP_289824745.1">
    <property type="nucleotide sequence ID" value="NZ_JAUEIE010000002.1"/>
</dbReference>
<evidence type="ECO:0000256" key="3">
    <source>
        <dbReference type="ARBA" id="ARBA00022679"/>
    </source>
</evidence>
<proteinExistence type="inferred from homology"/>
<dbReference type="Proteomes" id="UP001168478">
    <property type="component" value="Unassembled WGS sequence"/>
</dbReference>
<feature type="domain" description="Glycosyltransferase 2-like" evidence="4">
    <location>
        <begin position="6"/>
        <end position="107"/>
    </location>
</feature>
<name>A0AAW7JKA7_9BACT</name>
<comment type="caution">
    <text evidence="6">The sequence shown here is derived from an EMBL/GenBank/DDBJ whole genome shotgun (WGS) entry which is preliminary data.</text>
</comment>
<comment type="similarity">
    <text evidence="1">Belongs to the glycosyltransferase 2 family.</text>
</comment>
<evidence type="ECO:0000313" key="7">
    <source>
        <dbReference type="Proteomes" id="UP001167831"/>
    </source>
</evidence>
<evidence type="ECO:0000313" key="8">
    <source>
        <dbReference type="Proteomes" id="UP001168478"/>
    </source>
</evidence>
<keyword evidence="3" id="KW-0808">Transferase</keyword>
<dbReference type="PANTHER" id="PTHR43179:SF12">
    <property type="entry name" value="GALACTOFURANOSYLTRANSFERASE GLFT2"/>
    <property type="match status" value="1"/>
</dbReference>
<sequence>MTIGAIIILYNPDIEQTLHSLNVLLPQVDKVYLIDNSRKSNEDRIPQNAKIKYIPLYNNTGIAAAQNTGIRCLVGDRCDFVLFSDQDSIAEPDTVGKLLDTYTFLKSEGIKTGGVGTRAVNIKTGMPYPSKSKEYDKVTIKKNGRQYTTATRCSYIRSSISLIETGNFQHAGMFDEKLFIDGVDNEWCWRAATKGYRFYIAENARIRHMLGKESRKIGNKDISISSEFRIYYQFRNYIWLFRRNYVPFWWKFRHFFKYAVKAVYFPLFVKPRIVYAKQIARGIKDGLIK</sequence>
<evidence type="ECO:0000256" key="2">
    <source>
        <dbReference type="ARBA" id="ARBA00022676"/>
    </source>
</evidence>
<accession>A0AAW7JKA7</accession>
<dbReference type="Proteomes" id="UP001167831">
    <property type="component" value="Unassembled WGS sequence"/>
</dbReference>
<dbReference type="InterPro" id="IPR029044">
    <property type="entry name" value="Nucleotide-diphossugar_trans"/>
</dbReference>
<dbReference type="PANTHER" id="PTHR43179">
    <property type="entry name" value="RHAMNOSYLTRANSFERASE WBBL"/>
    <property type="match status" value="1"/>
</dbReference>
<protein>
    <submittedName>
        <fullName evidence="6">Glycosyltransferase family 2 protein</fullName>
    </submittedName>
</protein>
<dbReference type="EMBL" id="JAUEIF010000002">
    <property type="protein sequence ID" value="MDN0024531.1"/>
    <property type="molecule type" value="Genomic_DNA"/>
</dbReference>
<dbReference type="AlphaFoldDB" id="A0AAW7JKA7"/>
<dbReference type="SUPFAM" id="SSF53448">
    <property type="entry name" value="Nucleotide-diphospho-sugar transferases"/>
    <property type="match status" value="1"/>
</dbReference>
<dbReference type="EMBL" id="JAUEIE010000002">
    <property type="protein sequence ID" value="MDN0022076.1"/>
    <property type="molecule type" value="Genomic_DNA"/>
</dbReference>
<dbReference type="GO" id="GO:0016757">
    <property type="term" value="F:glycosyltransferase activity"/>
    <property type="evidence" value="ECO:0007669"/>
    <property type="project" value="UniProtKB-KW"/>
</dbReference>
<evidence type="ECO:0000259" key="4">
    <source>
        <dbReference type="Pfam" id="PF00535"/>
    </source>
</evidence>
<organism evidence="6 8">
    <name type="scientific">Leyella lascolaii</name>
    <dbReference type="NCBI Taxonomy" id="1776379"/>
    <lineage>
        <taxon>Bacteria</taxon>
        <taxon>Pseudomonadati</taxon>
        <taxon>Bacteroidota</taxon>
        <taxon>Bacteroidia</taxon>
        <taxon>Bacteroidales</taxon>
        <taxon>Prevotellaceae</taxon>
        <taxon>Leyella</taxon>
    </lineage>
</organism>
<dbReference type="InterPro" id="IPR001173">
    <property type="entry name" value="Glyco_trans_2-like"/>
</dbReference>
<dbReference type="Gene3D" id="3.90.550.10">
    <property type="entry name" value="Spore Coat Polysaccharide Biosynthesis Protein SpsA, Chain A"/>
    <property type="match status" value="1"/>
</dbReference>
<evidence type="ECO:0000313" key="5">
    <source>
        <dbReference type="EMBL" id="MDN0022076.1"/>
    </source>
</evidence>
<reference evidence="6" key="2">
    <citation type="submission" date="2023-08" db="EMBL/GenBank/DDBJ databases">
        <title>Identification and characterization of horizontal gene transfer across gut microbiota members of farm animals based on homology search.</title>
        <authorList>
            <person name="Schwarzerova J."/>
            <person name="Nykrynova M."/>
            <person name="Jureckova K."/>
            <person name="Cejkova D."/>
            <person name="Rychlik I."/>
        </authorList>
    </citation>
    <scope>NUCLEOTIDE SEQUENCE</scope>
    <source>
        <strain evidence="6">ET15</strain>
        <strain evidence="5">ET37</strain>
    </source>
</reference>